<gene>
    <name evidence="2" type="ORF">SIOphi_00570</name>
</gene>
<dbReference type="Gene3D" id="1.10.260.40">
    <property type="entry name" value="lambda repressor-like DNA-binding domains"/>
    <property type="match status" value="1"/>
</dbReference>
<dbReference type="SMART" id="SM00530">
    <property type="entry name" value="HTH_XRE"/>
    <property type="match status" value="1"/>
</dbReference>
<feature type="domain" description="HTH cro/C1-type" evidence="1">
    <location>
        <begin position="12"/>
        <end position="68"/>
    </location>
</feature>
<evidence type="ECO:0000313" key="3">
    <source>
        <dbReference type="Proteomes" id="UP000258501"/>
    </source>
</evidence>
<dbReference type="Proteomes" id="UP000258501">
    <property type="component" value="Segment"/>
</dbReference>
<proteinExistence type="predicted"/>
<accession>R4JDU2</accession>
<dbReference type="OrthoDB" id="26501at10239"/>
<keyword evidence="3" id="KW-1185">Reference proteome</keyword>
<dbReference type="GO" id="GO:0003677">
    <property type="term" value="F:DNA binding"/>
    <property type="evidence" value="ECO:0007669"/>
    <property type="project" value="InterPro"/>
</dbReference>
<name>R4JDU2_9CAUD</name>
<reference evidence="2 3" key="1">
    <citation type="submission" date="2013-02" db="EMBL/GenBank/DDBJ databases">
        <authorList>
            <person name="Lukaszewicz M."/>
            <person name="Biegalska A."/>
            <person name="Krasowska A."/>
        </authorList>
    </citation>
    <scope>NUCLEOTIDE SEQUENCE [LARGE SCALE GENOMIC DNA]</scope>
</reference>
<protein>
    <submittedName>
        <fullName evidence="2">XRE family transcriptional regulator</fullName>
    </submittedName>
</protein>
<evidence type="ECO:0000259" key="1">
    <source>
        <dbReference type="PROSITE" id="PS50943"/>
    </source>
</evidence>
<dbReference type="SUPFAM" id="SSF47413">
    <property type="entry name" value="lambda repressor-like DNA-binding domains"/>
    <property type="match status" value="1"/>
</dbReference>
<dbReference type="PROSITE" id="PS50943">
    <property type="entry name" value="HTH_CROC1"/>
    <property type="match status" value="1"/>
</dbReference>
<dbReference type="CDD" id="cd00093">
    <property type="entry name" value="HTH_XRE"/>
    <property type="match status" value="1"/>
</dbReference>
<dbReference type="InterPro" id="IPR010982">
    <property type="entry name" value="Lambda_DNA-bd_dom_sf"/>
</dbReference>
<dbReference type="Pfam" id="PF13443">
    <property type="entry name" value="HTH_26"/>
    <property type="match status" value="1"/>
</dbReference>
<evidence type="ECO:0000313" key="2">
    <source>
        <dbReference type="EMBL" id="AGK86922.1"/>
    </source>
</evidence>
<organism evidence="2 3">
    <name type="scientific">Bacillus phage SIOphi</name>
    <dbReference type="NCBI Taxonomy" id="1285382"/>
    <lineage>
        <taxon>Viruses</taxon>
        <taxon>Duplodnaviria</taxon>
        <taxon>Heunggongvirae</taxon>
        <taxon>Uroviricota</taxon>
        <taxon>Caudoviricetes</taxon>
        <taxon>Herelleviridae</taxon>
        <taxon>Bastillevirinae</taxon>
        <taxon>Siophivirus</taxon>
        <taxon>Siophivirus SIOphi</taxon>
    </lineage>
</organism>
<sequence>MAIRHYKFRLKIKEVLEERGMKMKDLAELSGLRNATISEMAHNTRSVINKVHLAKIMDALDITKLEDILELSVEEEL</sequence>
<dbReference type="EMBL" id="KC699836">
    <property type="protein sequence ID" value="AGK86922.1"/>
    <property type="molecule type" value="Genomic_DNA"/>
</dbReference>
<dbReference type="InterPro" id="IPR001387">
    <property type="entry name" value="Cro/C1-type_HTH"/>
</dbReference>